<reference evidence="10" key="1">
    <citation type="submission" date="2015-12" db="EMBL/GenBank/DDBJ databases">
        <title>De novo transcriptome assembly of four potential Pierce s Disease insect vectors from Arizona vineyards.</title>
        <authorList>
            <person name="Tassone E.E."/>
        </authorList>
    </citation>
    <scope>NUCLEOTIDE SEQUENCE</scope>
</reference>
<sequence length="329" mass="37908">LPICVCYQCASTLIAWSELTVKCIEANKRFKSYIDYSCITEHSELLLKENSYLNSIKSSANNSEQGKIQNTLNISDNQVKVKGNLVVEGEINKKGSIVEQNNTSNEKFFLSFKEFENAQSTLKLQLTKCQKQPYFKCTKTSNNNNIMQDINTNEPNENINSTVHEVFQKTQKSVDDELPTKLNIENINEMSKTETEEDSSSKRKSDSRLKVTVMEKLNSEKQNVNCHKCEVCNKEFNKNYDFIKHIKSQCFVTNNIDENTNMSDINKSLIKMTDINEFIIKSKRHKIFSCDICGKFFRLKDSCERHKRIHTGERPFGCLECGKRFTDSG</sequence>
<dbReference type="FunFam" id="3.30.160.60:FF:000100">
    <property type="entry name" value="Zinc finger 45-like"/>
    <property type="match status" value="2"/>
</dbReference>
<dbReference type="SMART" id="SM00355">
    <property type="entry name" value="ZnF_C2H2"/>
    <property type="match status" value="2"/>
</dbReference>
<evidence type="ECO:0000256" key="4">
    <source>
        <dbReference type="ARBA" id="ARBA00022771"/>
    </source>
</evidence>
<evidence type="ECO:0000256" key="3">
    <source>
        <dbReference type="ARBA" id="ARBA00022737"/>
    </source>
</evidence>
<dbReference type="GO" id="GO:0005634">
    <property type="term" value="C:nucleus"/>
    <property type="evidence" value="ECO:0007669"/>
    <property type="project" value="UniProtKB-SubCell"/>
</dbReference>
<feature type="non-terminal residue" evidence="10">
    <location>
        <position position="329"/>
    </location>
</feature>
<keyword evidence="6" id="KW-0539">Nucleus</keyword>
<dbReference type="PANTHER" id="PTHR24394:SF44">
    <property type="entry name" value="ZINC FINGER PROTEIN 271-LIKE"/>
    <property type="match status" value="1"/>
</dbReference>
<dbReference type="SUPFAM" id="SSF57667">
    <property type="entry name" value="beta-beta-alpha zinc fingers"/>
    <property type="match status" value="1"/>
</dbReference>
<evidence type="ECO:0000256" key="6">
    <source>
        <dbReference type="ARBA" id="ARBA00023242"/>
    </source>
</evidence>
<dbReference type="AlphaFoldDB" id="A0A1B6CIB8"/>
<dbReference type="PANTHER" id="PTHR24394">
    <property type="entry name" value="ZINC FINGER PROTEIN"/>
    <property type="match status" value="1"/>
</dbReference>
<keyword evidence="5" id="KW-0862">Zinc</keyword>
<dbReference type="Gene3D" id="3.30.160.60">
    <property type="entry name" value="Classic Zinc Finger"/>
    <property type="match status" value="2"/>
</dbReference>
<accession>A0A1B6CIB8</accession>
<evidence type="ECO:0000256" key="1">
    <source>
        <dbReference type="ARBA" id="ARBA00004123"/>
    </source>
</evidence>
<dbReference type="EMBL" id="GEDC01024084">
    <property type="protein sequence ID" value="JAS13214.1"/>
    <property type="molecule type" value="Transcribed_RNA"/>
</dbReference>
<evidence type="ECO:0000313" key="10">
    <source>
        <dbReference type="EMBL" id="JAS13214.1"/>
    </source>
</evidence>
<feature type="region of interest" description="Disordered" evidence="8">
    <location>
        <begin position="184"/>
        <end position="208"/>
    </location>
</feature>
<dbReference type="GO" id="GO:0000981">
    <property type="term" value="F:DNA-binding transcription factor activity, RNA polymerase II-specific"/>
    <property type="evidence" value="ECO:0007669"/>
    <property type="project" value="TreeGrafter"/>
</dbReference>
<keyword evidence="2" id="KW-0479">Metal-binding</keyword>
<dbReference type="PROSITE" id="PS00028">
    <property type="entry name" value="ZINC_FINGER_C2H2_1"/>
    <property type="match status" value="1"/>
</dbReference>
<evidence type="ECO:0000256" key="7">
    <source>
        <dbReference type="PROSITE-ProRule" id="PRU00042"/>
    </source>
</evidence>
<evidence type="ECO:0000256" key="5">
    <source>
        <dbReference type="ARBA" id="ARBA00022833"/>
    </source>
</evidence>
<evidence type="ECO:0000259" key="9">
    <source>
        <dbReference type="PROSITE" id="PS50157"/>
    </source>
</evidence>
<dbReference type="PROSITE" id="PS50157">
    <property type="entry name" value="ZINC_FINGER_C2H2_2"/>
    <property type="match status" value="1"/>
</dbReference>
<keyword evidence="3" id="KW-0677">Repeat</keyword>
<comment type="subcellular location">
    <subcellularLocation>
        <location evidence="1">Nucleus</location>
    </subcellularLocation>
</comment>
<protein>
    <recommendedName>
        <fullName evidence="9">C2H2-type domain-containing protein</fullName>
    </recommendedName>
</protein>
<keyword evidence="4 7" id="KW-0863">Zinc-finger</keyword>
<evidence type="ECO:0000256" key="8">
    <source>
        <dbReference type="SAM" id="MobiDB-lite"/>
    </source>
</evidence>
<evidence type="ECO:0000256" key="2">
    <source>
        <dbReference type="ARBA" id="ARBA00022723"/>
    </source>
</evidence>
<dbReference type="InterPro" id="IPR013087">
    <property type="entry name" value="Znf_C2H2_type"/>
</dbReference>
<feature type="domain" description="C2H2-type" evidence="9">
    <location>
        <begin position="288"/>
        <end position="315"/>
    </location>
</feature>
<name>A0A1B6CIB8_9HEMI</name>
<dbReference type="InterPro" id="IPR036236">
    <property type="entry name" value="Znf_C2H2_sf"/>
</dbReference>
<dbReference type="GO" id="GO:0008270">
    <property type="term" value="F:zinc ion binding"/>
    <property type="evidence" value="ECO:0007669"/>
    <property type="project" value="UniProtKB-KW"/>
</dbReference>
<feature type="compositionally biased region" description="Basic and acidic residues" evidence="8">
    <location>
        <begin position="191"/>
        <end position="208"/>
    </location>
</feature>
<proteinExistence type="predicted"/>
<gene>
    <name evidence="10" type="ORF">g.36342</name>
</gene>
<organism evidence="10">
    <name type="scientific">Clastoptera arizonana</name>
    <name type="common">Arizona spittle bug</name>
    <dbReference type="NCBI Taxonomy" id="38151"/>
    <lineage>
        <taxon>Eukaryota</taxon>
        <taxon>Metazoa</taxon>
        <taxon>Ecdysozoa</taxon>
        <taxon>Arthropoda</taxon>
        <taxon>Hexapoda</taxon>
        <taxon>Insecta</taxon>
        <taxon>Pterygota</taxon>
        <taxon>Neoptera</taxon>
        <taxon>Paraneoptera</taxon>
        <taxon>Hemiptera</taxon>
        <taxon>Auchenorrhyncha</taxon>
        <taxon>Cercopoidea</taxon>
        <taxon>Clastopteridae</taxon>
        <taxon>Clastoptera</taxon>
    </lineage>
</organism>
<feature type="non-terminal residue" evidence="10">
    <location>
        <position position="1"/>
    </location>
</feature>